<dbReference type="SMART" id="SM00986">
    <property type="entry name" value="UDG"/>
    <property type="match status" value="1"/>
</dbReference>
<dbReference type="InterPro" id="IPR025404">
    <property type="entry name" value="DUF4130"/>
</dbReference>
<dbReference type="InterPro" id="IPR036895">
    <property type="entry name" value="Uracil-DNA_glycosylase-like_sf"/>
</dbReference>
<evidence type="ECO:0000256" key="9">
    <source>
        <dbReference type="ARBA" id="ARBA00023204"/>
    </source>
</evidence>
<feature type="domain" description="Uracil-DNA glycosylase-like" evidence="10">
    <location>
        <begin position="317"/>
        <end position="474"/>
    </location>
</feature>
<proteinExistence type="inferred from homology"/>
<dbReference type="InterPro" id="IPR023875">
    <property type="entry name" value="DNA_repair_put"/>
</dbReference>
<keyword evidence="4" id="KW-0479">Metal-binding</keyword>
<keyword evidence="5" id="KW-0227">DNA damage</keyword>
<dbReference type="GO" id="GO:0097506">
    <property type="term" value="F:deaminated base DNA N-glycosylase activity"/>
    <property type="evidence" value="ECO:0007669"/>
    <property type="project" value="UniProtKB-ARBA"/>
</dbReference>
<accession>A0A239JAI3</accession>
<dbReference type="GO" id="GO:0051539">
    <property type="term" value="F:4 iron, 4 sulfur cluster binding"/>
    <property type="evidence" value="ECO:0007669"/>
    <property type="project" value="UniProtKB-KW"/>
</dbReference>
<dbReference type="PANTHER" id="PTHR33693:SF9">
    <property type="entry name" value="TYPE-4 URACIL-DNA GLYCOSYLASE"/>
    <property type="match status" value="1"/>
</dbReference>
<keyword evidence="6" id="KW-0378">Hydrolase</keyword>
<dbReference type="SUPFAM" id="SSF52141">
    <property type="entry name" value="Uracil-DNA glycosylase-like"/>
    <property type="match status" value="1"/>
</dbReference>
<keyword evidence="7" id="KW-0408">Iron</keyword>
<dbReference type="GO" id="GO:0046872">
    <property type="term" value="F:metal ion binding"/>
    <property type="evidence" value="ECO:0007669"/>
    <property type="project" value="UniProtKB-KW"/>
</dbReference>
<evidence type="ECO:0000313" key="12">
    <source>
        <dbReference type="Proteomes" id="UP000198426"/>
    </source>
</evidence>
<keyword evidence="12" id="KW-1185">Reference proteome</keyword>
<dbReference type="SMART" id="SM00987">
    <property type="entry name" value="UreE_C"/>
    <property type="match status" value="1"/>
</dbReference>
<evidence type="ECO:0000256" key="1">
    <source>
        <dbReference type="ARBA" id="ARBA00006521"/>
    </source>
</evidence>
<evidence type="ECO:0000313" key="11">
    <source>
        <dbReference type="EMBL" id="SNT02887.1"/>
    </source>
</evidence>
<dbReference type="AlphaFoldDB" id="A0A239JAI3"/>
<evidence type="ECO:0000256" key="5">
    <source>
        <dbReference type="ARBA" id="ARBA00022763"/>
    </source>
</evidence>
<dbReference type="Proteomes" id="UP000198426">
    <property type="component" value="Unassembled WGS sequence"/>
</dbReference>
<dbReference type="Gene3D" id="3.40.470.10">
    <property type="entry name" value="Uracil-DNA glycosylase-like domain"/>
    <property type="match status" value="1"/>
</dbReference>
<organism evidence="11 12">
    <name type="scientific">Tropicimonas sediminicola</name>
    <dbReference type="NCBI Taxonomy" id="1031541"/>
    <lineage>
        <taxon>Bacteria</taxon>
        <taxon>Pseudomonadati</taxon>
        <taxon>Pseudomonadota</taxon>
        <taxon>Alphaproteobacteria</taxon>
        <taxon>Rhodobacterales</taxon>
        <taxon>Roseobacteraceae</taxon>
        <taxon>Tropicimonas</taxon>
    </lineage>
</organism>
<evidence type="ECO:0000256" key="3">
    <source>
        <dbReference type="ARBA" id="ARBA00022485"/>
    </source>
</evidence>
<dbReference type="Pfam" id="PF03167">
    <property type="entry name" value="UDG"/>
    <property type="match status" value="1"/>
</dbReference>
<dbReference type="RefSeq" id="WP_089233760.1">
    <property type="nucleotide sequence ID" value="NZ_FZOY01000005.1"/>
</dbReference>
<keyword evidence="3" id="KW-0004">4Fe-4S</keyword>
<sequence>MYRVALPQLGFFETWRDSARRLLSHEVAPDQIVWDRGGVADLFASTPLPEAEGPAKVTATKELIRMAKSALCHTGPEAPALLYRALHRHQRDQRALANPADPLTRDLARLQKAVGRDIHKTHAFVRFRELPDEVPDEGAGDPPRRRFGAWFEPDHLILEAATPFFARRFADMDWTIATPQGVARFERGVVSFHPPAPRPDLPDDASEALWGTYFANIFNPARLHLRAMRSEMPLKYWKNLPETRLIPGMLEDAQARVDAMRAAMPTEPPARARRILDRLGQTDAPQPDVPADMDAAKLAAAACRRCNLCEAATQTVWGEGDTSAGLMIVGEQPGDTEDIAGRPFVGPAWQVLSALMAETGIGPVWKTNAVKHFKFQPRGKRRLHQSPDRSEIDHCRWWLDLERRFVKPQMTLALGATAAYALTGNPAPLGARRGKVETGRDGGPVLVTWHPSYLLRAKGPDAMRLRAQLRDDLATSVRMAVLPQ</sequence>
<keyword evidence="8" id="KW-0411">Iron-sulfur</keyword>
<protein>
    <recommendedName>
        <fullName evidence="2">Type-4 uracil-DNA glycosylase</fullName>
    </recommendedName>
</protein>
<evidence type="ECO:0000256" key="2">
    <source>
        <dbReference type="ARBA" id="ARBA00019403"/>
    </source>
</evidence>
<dbReference type="NCBIfam" id="TIGR03915">
    <property type="entry name" value="SAM_7_link_chp"/>
    <property type="match status" value="1"/>
</dbReference>
<gene>
    <name evidence="11" type="ORF">SAMN05421757_105184</name>
</gene>
<keyword evidence="9" id="KW-0234">DNA repair</keyword>
<evidence type="ECO:0000256" key="7">
    <source>
        <dbReference type="ARBA" id="ARBA00023004"/>
    </source>
</evidence>
<dbReference type="PANTHER" id="PTHR33693">
    <property type="entry name" value="TYPE-5 URACIL-DNA GLYCOSYLASE"/>
    <property type="match status" value="1"/>
</dbReference>
<evidence type="ECO:0000256" key="6">
    <source>
        <dbReference type="ARBA" id="ARBA00022801"/>
    </source>
</evidence>
<dbReference type="NCBIfam" id="TIGR03914">
    <property type="entry name" value="UDG_fam_dom"/>
    <property type="match status" value="1"/>
</dbReference>
<dbReference type="EMBL" id="FZOY01000005">
    <property type="protein sequence ID" value="SNT02887.1"/>
    <property type="molecule type" value="Genomic_DNA"/>
</dbReference>
<dbReference type="GO" id="GO:0006281">
    <property type="term" value="P:DNA repair"/>
    <property type="evidence" value="ECO:0007669"/>
    <property type="project" value="UniProtKB-KW"/>
</dbReference>
<comment type="similarity">
    <text evidence="1">Belongs to the uracil-DNA glycosylase (UDG) superfamily. Type 4 (UDGa) family.</text>
</comment>
<dbReference type="CDD" id="cd10030">
    <property type="entry name" value="UDG-F4_TTUDGA_SPO1dp_like"/>
    <property type="match status" value="1"/>
</dbReference>
<evidence type="ECO:0000259" key="10">
    <source>
        <dbReference type="SMART" id="SM00986"/>
    </source>
</evidence>
<dbReference type="InterPro" id="IPR005122">
    <property type="entry name" value="Uracil-DNA_glycosylase-like"/>
</dbReference>
<dbReference type="Pfam" id="PF13566">
    <property type="entry name" value="DUF4130"/>
    <property type="match status" value="1"/>
</dbReference>
<evidence type="ECO:0000256" key="4">
    <source>
        <dbReference type="ARBA" id="ARBA00022723"/>
    </source>
</evidence>
<reference evidence="11 12" key="1">
    <citation type="submission" date="2017-06" db="EMBL/GenBank/DDBJ databases">
        <authorList>
            <person name="Kim H.J."/>
            <person name="Triplett B.A."/>
        </authorList>
    </citation>
    <scope>NUCLEOTIDE SEQUENCE [LARGE SCALE GENOMIC DNA]</scope>
    <source>
        <strain evidence="11 12">DSM 29339</strain>
    </source>
</reference>
<dbReference type="InterPro" id="IPR051536">
    <property type="entry name" value="UDG_Type-4/5"/>
</dbReference>
<evidence type="ECO:0000256" key="8">
    <source>
        <dbReference type="ARBA" id="ARBA00023014"/>
    </source>
</evidence>
<dbReference type="OrthoDB" id="5290748at2"/>
<dbReference type="InterPro" id="IPR005273">
    <property type="entry name" value="Ura-DNA_glyco_family4"/>
</dbReference>
<name>A0A239JAI3_9RHOB</name>